<protein>
    <submittedName>
        <fullName evidence="1">Uncharacterized protein</fullName>
    </submittedName>
</protein>
<organism evidence="1">
    <name type="scientific">marine sediment metagenome</name>
    <dbReference type="NCBI Taxonomy" id="412755"/>
    <lineage>
        <taxon>unclassified sequences</taxon>
        <taxon>metagenomes</taxon>
        <taxon>ecological metagenomes</taxon>
    </lineage>
</organism>
<dbReference type="EMBL" id="BARU01012351">
    <property type="protein sequence ID" value="GAH40110.1"/>
    <property type="molecule type" value="Genomic_DNA"/>
</dbReference>
<comment type="caution">
    <text evidence="1">The sequence shown here is derived from an EMBL/GenBank/DDBJ whole genome shotgun (WGS) entry which is preliminary data.</text>
</comment>
<name>X1G5K6_9ZZZZ</name>
<sequence>AMERQQVAERHLCDLLQRMGLDYENDTDEGG</sequence>
<evidence type="ECO:0000313" key="1">
    <source>
        <dbReference type="EMBL" id="GAH40110.1"/>
    </source>
</evidence>
<proteinExistence type="predicted"/>
<gene>
    <name evidence="1" type="ORF">S03H2_22818</name>
</gene>
<feature type="non-terminal residue" evidence="1">
    <location>
        <position position="1"/>
    </location>
</feature>
<reference evidence="1" key="1">
    <citation type="journal article" date="2014" name="Front. Microbiol.">
        <title>High frequency of phylogenetically diverse reductive dehalogenase-homologous genes in deep subseafloor sedimentary metagenomes.</title>
        <authorList>
            <person name="Kawai M."/>
            <person name="Futagami T."/>
            <person name="Toyoda A."/>
            <person name="Takaki Y."/>
            <person name="Nishi S."/>
            <person name="Hori S."/>
            <person name="Arai W."/>
            <person name="Tsubouchi T."/>
            <person name="Morono Y."/>
            <person name="Uchiyama I."/>
            <person name="Ito T."/>
            <person name="Fujiyama A."/>
            <person name="Inagaki F."/>
            <person name="Takami H."/>
        </authorList>
    </citation>
    <scope>NUCLEOTIDE SEQUENCE</scope>
    <source>
        <strain evidence="1">Expedition CK06-06</strain>
    </source>
</reference>
<accession>X1G5K6</accession>
<dbReference type="AlphaFoldDB" id="X1G5K6"/>